<evidence type="ECO:0000313" key="5">
    <source>
        <dbReference type="Proteomes" id="UP000310541"/>
    </source>
</evidence>
<dbReference type="AlphaFoldDB" id="A0A4U1MM88"/>
<evidence type="ECO:0000313" key="4">
    <source>
        <dbReference type="EMBL" id="TKD71864.1"/>
    </source>
</evidence>
<evidence type="ECO:0000256" key="1">
    <source>
        <dbReference type="ARBA" id="ARBA00005771"/>
    </source>
</evidence>
<keyword evidence="2 4" id="KW-0808">Transferase</keyword>
<evidence type="ECO:0000259" key="3">
    <source>
        <dbReference type="Pfam" id="PF00685"/>
    </source>
</evidence>
<dbReference type="InterPro" id="IPR000863">
    <property type="entry name" value="Sulfotransferase_dom"/>
</dbReference>
<dbReference type="OrthoDB" id="570215at2"/>
<evidence type="ECO:0000256" key="2">
    <source>
        <dbReference type="ARBA" id="ARBA00022679"/>
    </source>
</evidence>
<dbReference type="Proteomes" id="UP000310541">
    <property type="component" value="Unassembled WGS sequence"/>
</dbReference>
<dbReference type="PANTHER" id="PTHR11783">
    <property type="entry name" value="SULFOTRANSFERASE SULT"/>
    <property type="match status" value="1"/>
</dbReference>
<dbReference type="InterPro" id="IPR027417">
    <property type="entry name" value="P-loop_NTPase"/>
</dbReference>
<reference evidence="4 5" key="1">
    <citation type="submission" date="2019-04" db="EMBL/GenBank/DDBJ databases">
        <title>Genome sequence of Bacillus hwajinpoensis strain Y2.</title>
        <authorList>
            <person name="Fair J.L."/>
            <person name="Maclea K.S."/>
        </authorList>
    </citation>
    <scope>NUCLEOTIDE SEQUENCE [LARGE SCALE GENOMIC DNA]</scope>
    <source>
        <strain evidence="4 5">Y2</strain>
    </source>
</reference>
<dbReference type="GO" id="GO:0008146">
    <property type="term" value="F:sulfotransferase activity"/>
    <property type="evidence" value="ECO:0007669"/>
    <property type="project" value="InterPro"/>
</dbReference>
<dbReference type="RefSeq" id="WP_136945717.1">
    <property type="nucleotide sequence ID" value="NZ_SWFM01000001.1"/>
</dbReference>
<dbReference type="Pfam" id="PF00685">
    <property type="entry name" value="Sulfotransfer_1"/>
    <property type="match status" value="1"/>
</dbReference>
<sequence length="259" mass="30043">MPVFNHEKSKIPGFLLNSVPKSGTHLLKQILLGIPDTFHIPGNVIYEGLEKDHNKHLQTMKTLRDNEIIMGHIYYSERWAKLLSDYQIKQVFIIRDLRDVVVSLTYFIKSKLPDHPLYPLFTQPGTTQKDCYLSLINGVKTKDIKYGNIAEFFRDFSGWVNQGEVLTVTYEELMESTQSRRKSLQHIAQYLTKELNYPLSINEMVHHMEANILPSQSPTFRKGGIGSWKEEFDDEVKEAFKKVAGDLLIQLGYEKNHVW</sequence>
<gene>
    <name evidence="4" type="ORF">FBF83_03425</name>
</gene>
<organism evidence="4 5">
    <name type="scientific">Guptibacillus hwajinpoensis</name>
    <dbReference type="NCBI Taxonomy" id="208199"/>
    <lineage>
        <taxon>Bacteria</taxon>
        <taxon>Bacillati</taxon>
        <taxon>Bacillota</taxon>
        <taxon>Bacilli</taxon>
        <taxon>Bacillales</taxon>
        <taxon>Guptibacillaceae</taxon>
        <taxon>Guptibacillus</taxon>
    </lineage>
</organism>
<dbReference type="EMBL" id="SWFM01000001">
    <property type="protein sequence ID" value="TKD71864.1"/>
    <property type="molecule type" value="Genomic_DNA"/>
</dbReference>
<comment type="similarity">
    <text evidence="1">Belongs to the sulfotransferase 1 family.</text>
</comment>
<dbReference type="Gene3D" id="3.40.50.300">
    <property type="entry name" value="P-loop containing nucleotide triphosphate hydrolases"/>
    <property type="match status" value="1"/>
</dbReference>
<protein>
    <submittedName>
        <fullName evidence="4">Sulfotransferase domain-containing protein</fullName>
    </submittedName>
</protein>
<dbReference type="SUPFAM" id="SSF52540">
    <property type="entry name" value="P-loop containing nucleoside triphosphate hydrolases"/>
    <property type="match status" value="1"/>
</dbReference>
<comment type="caution">
    <text evidence="4">The sequence shown here is derived from an EMBL/GenBank/DDBJ whole genome shotgun (WGS) entry which is preliminary data.</text>
</comment>
<proteinExistence type="inferred from homology"/>
<accession>A0A4U1MM88</accession>
<feature type="domain" description="Sulfotransferase" evidence="3">
    <location>
        <begin position="14"/>
        <end position="248"/>
    </location>
</feature>
<name>A0A4U1MM88_9BACL</name>